<reference evidence="1 2" key="2">
    <citation type="journal article" date="2017" name="Front. Plant Sci.">
        <title>Gene Classification and Mining of Molecular Markers Useful in Red Clover (Trifolium pratense) Breeding.</title>
        <authorList>
            <person name="Istvanek J."/>
            <person name="Dluhosova J."/>
            <person name="Dluhos P."/>
            <person name="Patkova L."/>
            <person name="Nedelnik J."/>
            <person name="Repkova J."/>
        </authorList>
    </citation>
    <scope>NUCLEOTIDE SEQUENCE [LARGE SCALE GENOMIC DNA]</scope>
    <source>
        <strain evidence="2">cv. Tatra</strain>
        <tissue evidence="1">Young leaves</tissue>
    </source>
</reference>
<name>A0A2K3LQF2_TRIPR</name>
<accession>A0A2K3LQF2</accession>
<gene>
    <name evidence="1" type="ORF">L195_g036758</name>
</gene>
<reference evidence="1 2" key="1">
    <citation type="journal article" date="2014" name="Am. J. Bot.">
        <title>Genome assembly and annotation for red clover (Trifolium pratense; Fabaceae).</title>
        <authorList>
            <person name="Istvanek J."/>
            <person name="Jaros M."/>
            <person name="Krenek A."/>
            <person name="Repkova J."/>
        </authorList>
    </citation>
    <scope>NUCLEOTIDE SEQUENCE [LARGE SCALE GENOMIC DNA]</scope>
    <source>
        <strain evidence="2">cv. Tatra</strain>
        <tissue evidence="1">Young leaves</tissue>
    </source>
</reference>
<dbReference type="Proteomes" id="UP000236291">
    <property type="component" value="Unassembled WGS sequence"/>
</dbReference>
<protein>
    <submittedName>
        <fullName evidence="1">Uncharacterized protein</fullName>
    </submittedName>
</protein>
<dbReference type="AlphaFoldDB" id="A0A2K3LQF2"/>
<sequence>SDLSWSFEASTAPVLDATIHALIDALMLLVD</sequence>
<dbReference type="EMBL" id="ASHM01038564">
    <property type="protein sequence ID" value="PNX80747.1"/>
    <property type="molecule type" value="Genomic_DNA"/>
</dbReference>
<feature type="non-terminal residue" evidence="1">
    <location>
        <position position="1"/>
    </location>
</feature>
<evidence type="ECO:0000313" key="2">
    <source>
        <dbReference type="Proteomes" id="UP000236291"/>
    </source>
</evidence>
<evidence type="ECO:0000313" key="1">
    <source>
        <dbReference type="EMBL" id="PNX80747.1"/>
    </source>
</evidence>
<organism evidence="1 2">
    <name type="scientific">Trifolium pratense</name>
    <name type="common">Red clover</name>
    <dbReference type="NCBI Taxonomy" id="57577"/>
    <lineage>
        <taxon>Eukaryota</taxon>
        <taxon>Viridiplantae</taxon>
        <taxon>Streptophyta</taxon>
        <taxon>Embryophyta</taxon>
        <taxon>Tracheophyta</taxon>
        <taxon>Spermatophyta</taxon>
        <taxon>Magnoliopsida</taxon>
        <taxon>eudicotyledons</taxon>
        <taxon>Gunneridae</taxon>
        <taxon>Pentapetalae</taxon>
        <taxon>rosids</taxon>
        <taxon>fabids</taxon>
        <taxon>Fabales</taxon>
        <taxon>Fabaceae</taxon>
        <taxon>Papilionoideae</taxon>
        <taxon>50 kb inversion clade</taxon>
        <taxon>NPAAA clade</taxon>
        <taxon>Hologalegina</taxon>
        <taxon>IRL clade</taxon>
        <taxon>Trifolieae</taxon>
        <taxon>Trifolium</taxon>
    </lineage>
</organism>
<comment type="caution">
    <text evidence="1">The sequence shown here is derived from an EMBL/GenBank/DDBJ whole genome shotgun (WGS) entry which is preliminary data.</text>
</comment>
<proteinExistence type="predicted"/>